<accession>A0ABV1EQS5</accession>
<protein>
    <submittedName>
        <fullName evidence="2">Uncharacterized protein</fullName>
    </submittedName>
</protein>
<evidence type="ECO:0000256" key="1">
    <source>
        <dbReference type="SAM" id="Phobius"/>
    </source>
</evidence>
<reference evidence="2 3" key="1">
    <citation type="submission" date="2024-03" db="EMBL/GenBank/DDBJ databases">
        <title>Human intestinal bacterial collection.</title>
        <authorList>
            <person name="Pauvert C."/>
            <person name="Hitch T.C.A."/>
            <person name="Clavel T."/>
        </authorList>
    </citation>
    <scope>NUCLEOTIDE SEQUENCE [LARGE SCALE GENOMIC DNA]</scope>
    <source>
        <strain evidence="2 3">CLA-AP-H34</strain>
    </source>
</reference>
<dbReference type="RefSeq" id="WP_349140682.1">
    <property type="nucleotide sequence ID" value="NZ_JBBMFT010000006.1"/>
</dbReference>
<feature type="transmembrane region" description="Helical" evidence="1">
    <location>
        <begin position="58"/>
        <end position="83"/>
    </location>
</feature>
<evidence type="ECO:0000313" key="3">
    <source>
        <dbReference type="Proteomes" id="UP001440599"/>
    </source>
</evidence>
<keyword evidence="1" id="KW-0812">Transmembrane</keyword>
<dbReference type="EMBL" id="JBBMFT010000006">
    <property type="protein sequence ID" value="MEQ2456934.1"/>
    <property type="molecule type" value="Genomic_DNA"/>
</dbReference>
<dbReference type="Proteomes" id="UP001440599">
    <property type="component" value="Unassembled WGS sequence"/>
</dbReference>
<proteinExistence type="predicted"/>
<sequence>MKKSIKLYNVLLPIWILYFFPQVLLITLPGNLLIDCAVLLITLAVLKHTEKKTVLKKLWWKFWLLGFLADFIGAVFLFGFWYLSLLPEPVGPWVDQVVSDAFLNPFRTLPGFLYTLAGVAIAGVCIYFFDKRAMKSCPQLDKRQRHIVVLTMAIVTAPWTFLIPLYIG</sequence>
<keyword evidence="1" id="KW-0472">Membrane</keyword>
<gene>
    <name evidence="2" type="ORF">WMO45_10395</name>
</gene>
<feature type="transmembrane region" description="Helical" evidence="1">
    <location>
        <begin position="30"/>
        <end position="46"/>
    </location>
</feature>
<evidence type="ECO:0000313" key="2">
    <source>
        <dbReference type="EMBL" id="MEQ2456934.1"/>
    </source>
</evidence>
<keyword evidence="3" id="KW-1185">Reference proteome</keyword>
<feature type="transmembrane region" description="Helical" evidence="1">
    <location>
        <begin position="149"/>
        <end position="167"/>
    </location>
</feature>
<comment type="caution">
    <text evidence="2">The sequence shown here is derived from an EMBL/GenBank/DDBJ whole genome shotgun (WGS) entry which is preliminary data.</text>
</comment>
<name>A0ABV1EQS5_9FIRM</name>
<feature type="transmembrane region" description="Helical" evidence="1">
    <location>
        <begin position="7"/>
        <end position="24"/>
    </location>
</feature>
<organism evidence="2 3">
    <name type="scientific">Flavonifractor hominis</name>
    <dbReference type="NCBI Taxonomy" id="3133178"/>
    <lineage>
        <taxon>Bacteria</taxon>
        <taxon>Bacillati</taxon>
        <taxon>Bacillota</taxon>
        <taxon>Clostridia</taxon>
        <taxon>Eubacteriales</taxon>
        <taxon>Oscillospiraceae</taxon>
        <taxon>Flavonifractor</taxon>
    </lineage>
</organism>
<keyword evidence="1" id="KW-1133">Transmembrane helix</keyword>
<feature type="transmembrane region" description="Helical" evidence="1">
    <location>
        <begin position="111"/>
        <end position="129"/>
    </location>
</feature>